<feature type="compositionally biased region" description="Polar residues" evidence="1">
    <location>
        <begin position="43"/>
        <end position="52"/>
    </location>
</feature>
<feature type="region of interest" description="Disordered" evidence="1">
    <location>
        <begin position="30"/>
        <end position="69"/>
    </location>
</feature>
<accession>A0A930DWT1</accession>
<feature type="compositionally biased region" description="Basic and acidic residues" evidence="1">
    <location>
        <begin position="53"/>
        <end position="68"/>
    </location>
</feature>
<evidence type="ECO:0000256" key="2">
    <source>
        <dbReference type="SAM" id="SignalP"/>
    </source>
</evidence>
<comment type="caution">
    <text evidence="3">The sequence shown here is derived from an EMBL/GenBank/DDBJ whole genome shotgun (WGS) entry which is preliminary data.</text>
</comment>
<evidence type="ECO:0000313" key="4">
    <source>
        <dbReference type="Proteomes" id="UP000780721"/>
    </source>
</evidence>
<organism evidence="3 4">
    <name type="scientific">Oribacterium sinus</name>
    <dbReference type="NCBI Taxonomy" id="237576"/>
    <lineage>
        <taxon>Bacteria</taxon>
        <taxon>Bacillati</taxon>
        <taxon>Bacillota</taxon>
        <taxon>Clostridia</taxon>
        <taxon>Lachnospirales</taxon>
        <taxon>Lachnospiraceae</taxon>
        <taxon>Oribacterium</taxon>
    </lineage>
</organism>
<dbReference type="InterPro" id="IPR046350">
    <property type="entry name" value="Cystatin_sf"/>
</dbReference>
<dbReference type="Proteomes" id="UP000780721">
    <property type="component" value="Unassembled WGS sequence"/>
</dbReference>
<evidence type="ECO:0000313" key="3">
    <source>
        <dbReference type="EMBL" id="MBF1304833.1"/>
    </source>
</evidence>
<dbReference type="SUPFAM" id="SSF54403">
    <property type="entry name" value="Cystatin/monellin"/>
    <property type="match status" value="1"/>
</dbReference>
<protein>
    <recommendedName>
        <fullName evidence="5">Lipoprotein</fullName>
    </recommendedName>
</protein>
<dbReference type="AlphaFoldDB" id="A0A930DWT1"/>
<evidence type="ECO:0000256" key="1">
    <source>
        <dbReference type="SAM" id="MobiDB-lite"/>
    </source>
</evidence>
<sequence length="263" mass="28133">MMKNRMNQKLVAVVLGLSMALVACKGGKPFPTEESSVGGKMTETGSEKNSPSETKKQEEGTTFDREETPMVGGWSINKGHFSPEENRDAMKAFHKAINGLTGYYYEVVAVLGSQVVAGTNYAYLCRGNVVVPDAEPTYLILYVYENLIGKARILDSQSIFTGNLGGVIGDFSLNNGKTELQENAAVSAAFEKAVANLADVSYEPIAYLGLQAVDGEGPTYAVLCLEKAGTASAKTKLSMITIYEDLGGKAKIRSTEDVELGLS</sequence>
<proteinExistence type="predicted"/>
<dbReference type="PROSITE" id="PS51257">
    <property type="entry name" value="PROKAR_LIPOPROTEIN"/>
    <property type="match status" value="1"/>
</dbReference>
<dbReference type="EMBL" id="JABZRB010000055">
    <property type="protein sequence ID" value="MBF1304833.1"/>
    <property type="molecule type" value="Genomic_DNA"/>
</dbReference>
<name>A0A930DWT1_9FIRM</name>
<gene>
    <name evidence="3" type="ORF">HXM91_03045</name>
</gene>
<feature type="chain" id="PRO_5038875958" description="Lipoprotein" evidence="2">
    <location>
        <begin position="26"/>
        <end position="263"/>
    </location>
</feature>
<reference evidence="3" key="1">
    <citation type="submission" date="2020-04" db="EMBL/GenBank/DDBJ databases">
        <title>Deep metagenomics examines the oral microbiome during advanced dental caries in children, revealing novel taxa and co-occurrences with host molecules.</title>
        <authorList>
            <person name="Baker J.L."/>
            <person name="Morton J.T."/>
            <person name="Dinis M."/>
            <person name="Alvarez R."/>
            <person name="Tran N.C."/>
            <person name="Knight R."/>
            <person name="Edlund A."/>
        </authorList>
    </citation>
    <scope>NUCLEOTIDE SEQUENCE</scope>
    <source>
        <strain evidence="3">JCVI_48_bin.5</strain>
    </source>
</reference>
<evidence type="ECO:0008006" key="5">
    <source>
        <dbReference type="Google" id="ProtNLM"/>
    </source>
</evidence>
<keyword evidence="2" id="KW-0732">Signal</keyword>
<feature type="signal peptide" evidence="2">
    <location>
        <begin position="1"/>
        <end position="25"/>
    </location>
</feature>